<sequence length="299" mass="33011">MAHSPDNRGDIRDFLISRRARLTPEQVGLPGSGRRRVPGLRRGEVAVLAGVSAEWYTRLEKGNISGVSEEVLDAVARTLRLTEDERTYLFDLAAAARPSRGTRRRRVTEVPPSLQWLLDTITLSAAVATDGCQNVVATNALSRVLFAPMLRSQIVTADNRLNIARYTFLDEASQRFYADWDAAATTTVALLRAEAARSPHDSGLRALVGELSTLSTEFRTLWAAHHVRTHHHGVKSFDHPDVGAVELVHQHLELPVSTRTGHALTVYSAQPGTPSEEKIRRLANWAAHQTRIPALTTDE</sequence>
<dbReference type="Proteomes" id="UP001501095">
    <property type="component" value="Unassembled WGS sequence"/>
</dbReference>
<evidence type="ECO:0000259" key="1">
    <source>
        <dbReference type="SMART" id="SM00530"/>
    </source>
</evidence>
<dbReference type="InterPro" id="IPR010982">
    <property type="entry name" value="Lambda_DNA-bd_dom_sf"/>
</dbReference>
<accession>A0ABN3NRW6</accession>
<dbReference type="InterPro" id="IPR001387">
    <property type="entry name" value="Cro/C1-type_HTH"/>
</dbReference>
<keyword evidence="3" id="KW-1185">Reference proteome</keyword>
<name>A0ABN3NRW6_9ACTN</name>
<evidence type="ECO:0000313" key="3">
    <source>
        <dbReference type="Proteomes" id="UP001501095"/>
    </source>
</evidence>
<comment type="caution">
    <text evidence="2">The sequence shown here is derived from an EMBL/GenBank/DDBJ whole genome shotgun (WGS) entry which is preliminary data.</text>
</comment>
<dbReference type="EMBL" id="BAAATM010000009">
    <property type="protein sequence ID" value="GAA2532085.1"/>
    <property type="molecule type" value="Genomic_DNA"/>
</dbReference>
<reference evidence="2 3" key="1">
    <citation type="journal article" date="2019" name="Int. J. Syst. Evol. Microbiol.">
        <title>The Global Catalogue of Microorganisms (GCM) 10K type strain sequencing project: providing services to taxonomists for standard genome sequencing and annotation.</title>
        <authorList>
            <consortium name="The Broad Institute Genomics Platform"/>
            <consortium name="The Broad Institute Genome Sequencing Center for Infectious Disease"/>
            <person name="Wu L."/>
            <person name="Ma J."/>
        </authorList>
    </citation>
    <scope>NUCLEOTIDE SEQUENCE [LARGE SCALE GENOMIC DNA]</scope>
    <source>
        <strain evidence="2 3">JCM 6924</strain>
    </source>
</reference>
<evidence type="ECO:0000313" key="2">
    <source>
        <dbReference type="EMBL" id="GAA2532085.1"/>
    </source>
</evidence>
<dbReference type="CDD" id="cd00093">
    <property type="entry name" value="HTH_XRE"/>
    <property type="match status" value="1"/>
</dbReference>
<dbReference type="Pfam" id="PF13560">
    <property type="entry name" value="HTH_31"/>
    <property type="match status" value="1"/>
</dbReference>
<dbReference type="PANTHER" id="PTHR35010:SF2">
    <property type="entry name" value="BLL4672 PROTEIN"/>
    <property type="match status" value="1"/>
</dbReference>
<gene>
    <name evidence="2" type="ORF">GCM10010423_29640</name>
</gene>
<dbReference type="SUPFAM" id="SSF47413">
    <property type="entry name" value="lambda repressor-like DNA-binding domains"/>
    <property type="match status" value="1"/>
</dbReference>
<dbReference type="Pfam" id="PF17765">
    <property type="entry name" value="MLTR_LBD"/>
    <property type="match status" value="1"/>
</dbReference>
<dbReference type="Gene3D" id="1.10.260.40">
    <property type="entry name" value="lambda repressor-like DNA-binding domains"/>
    <property type="match status" value="1"/>
</dbReference>
<dbReference type="PANTHER" id="PTHR35010">
    <property type="entry name" value="BLL4672 PROTEIN-RELATED"/>
    <property type="match status" value="1"/>
</dbReference>
<dbReference type="SMART" id="SM00530">
    <property type="entry name" value="HTH_XRE"/>
    <property type="match status" value="1"/>
</dbReference>
<dbReference type="InterPro" id="IPR041413">
    <property type="entry name" value="MLTR_LBD"/>
</dbReference>
<dbReference type="RefSeq" id="WP_344536866.1">
    <property type="nucleotide sequence ID" value="NZ_BAAATM010000009.1"/>
</dbReference>
<protein>
    <submittedName>
        <fullName evidence="2">Helix-turn-helix transcriptional regulator</fullName>
    </submittedName>
</protein>
<dbReference type="Gene3D" id="3.30.450.180">
    <property type="match status" value="1"/>
</dbReference>
<organism evidence="2 3">
    <name type="scientific">Streptomyces levis</name>
    <dbReference type="NCBI Taxonomy" id="285566"/>
    <lineage>
        <taxon>Bacteria</taxon>
        <taxon>Bacillati</taxon>
        <taxon>Actinomycetota</taxon>
        <taxon>Actinomycetes</taxon>
        <taxon>Kitasatosporales</taxon>
        <taxon>Streptomycetaceae</taxon>
        <taxon>Streptomyces</taxon>
    </lineage>
</organism>
<feature type="domain" description="HTH cro/C1-type" evidence="1">
    <location>
        <begin position="14"/>
        <end position="86"/>
    </location>
</feature>
<proteinExistence type="predicted"/>